<dbReference type="InterPro" id="IPR027417">
    <property type="entry name" value="P-loop_NTPase"/>
</dbReference>
<evidence type="ECO:0000259" key="2">
    <source>
        <dbReference type="Pfam" id="PF03796"/>
    </source>
</evidence>
<keyword evidence="4" id="KW-1185">Reference proteome</keyword>
<gene>
    <name evidence="3" type="ORF">LK07_00045</name>
</gene>
<dbReference type="PANTHER" id="PTHR30153:SF2">
    <property type="entry name" value="REPLICATIVE DNA HELICASE"/>
    <property type="match status" value="1"/>
</dbReference>
<dbReference type="STRING" id="1355015.LK06_032230"/>
<feature type="region of interest" description="Disordered" evidence="1">
    <location>
        <begin position="422"/>
        <end position="489"/>
    </location>
</feature>
<organism evidence="3 4">
    <name type="scientific">Streptomyces pluripotens</name>
    <dbReference type="NCBI Taxonomy" id="1355015"/>
    <lineage>
        <taxon>Bacteria</taxon>
        <taxon>Bacillati</taxon>
        <taxon>Actinomycetota</taxon>
        <taxon>Actinomycetes</taxon>
        <taxon>Kitasatosporales</taxon>
        <taxon>Streptomycetaceae</taxon>
        <taxon>Streptomyces</taxon>
    </lineage>
</organism>
<evidence type="ECO:0000313" key="3">
    <source>
        <dbReference type="EMBL" id="ASN22694.1"/>
    </source>
</evidence>
<dbReference type="AlphaFoldDB" id="A0A221NRX4"/>
<dbReference type="GO" id="GO:0006260">
    <property type="term" value="P:DNA replication"/>
    <property type="evidence" value="ECO:0007669"/>
    <property type="project" value="InterPro"/>
</dbReference>
<protein>
    <recommendedName>
        <fullName evidence="2">SF4 helicase domain-containing protein</fullName>
    </recommendedName>
</protein>
<dbReference type="GO" id="GO:0005524">
    <property type="term" value="F:ATP binding"/>
    <property type="evidence" value="ECO:0007669"/>
    <property type="project" value="InterPro"/>
</dbReference>
<evidence type="ECO:0000256" key="1">
    <source>
        <dbReference type="SAM" id="MobiDB-lite"/>
    </source>
</evidence>
<feature type="compositionally biased region" description="Low complexity" evidence="1">
    <location>
        <begin position="889"/>
        <end position="898"/>
    </location>
</feature>
<proteinExistence type="predicted"/>
<dbReference type="GO" id="GO:0005829">
    <property type="term" value="C:cytosol"/>
    <property type="evidence" value="ECO:0007669"/>
    <property type="project" value="TreeGrafter"/>
</dbReference>
<feature type="compositionally biased region" description="Low complexity" evidence="1">
    <location>
        <begin position="367"/>
        <end position="390"/>
    </location>
</feature>
<dbReference type="Gene3D" id="3.40.50.300">
    <property type="entry name" value="P-loop containing nucleotide triphosphate hydrolases"/>
    <property type="match status" value="1"/>
</dbReference>
<name>A0A221NRX4_9ACTN</name>
<dbReference type="PANTHER" id="PTHR30153">
    <property type="entry name" value="REPLICATIVE DNA HELICASE DNAB"/>
    <property type="match status" value="1"/>
</dbReference>
<accession>A0A221NRX4</accession>
<dbReference type="Proteomes" id="UP000031501">
    <property type="component" value="Chromosome"/>
</dbReference>
<sequence length="1277" mass="131314">MAETRPGSGCCQARRRCSGMTHKVIGGSLQPAVRPSRLPDIGVGLARPAPPRPCVTHSHLHPSRRQQLSSSFCYVSTPGLCGGLRYVLGRVELAAGGPGQLGCAVGVLCLWLRPARLDRVRPCPLLVREGGGVVVFSARWFAGEPGAVPGPSRFSCLEILMSAHSAVPDPSAAEPAAEGASGAADPSAAAPMPVEEPEVLGVTEARNRLYELVDAARDEGRMTVVVKRDGKTHRTYRAALIPVGRLDGASRERLVGWPSWARTAARPKLGDRVIDAAGRPGVPGVPQVLLDRTTPLAVLVDAALVPHGDALVAVPAGGAPAPAAAWADAANLPSGASAAPQAHAAVGKGLPAARQVFAAPEASAEPAGDVADATSADVSAAADPAVPPAGEGVTEAAVAASAGSGAAPVLAPLAAADRTADLQGAGPDSVGPDTAVAGWDAGAAPAGHAAAEEAVGGRDTVADRGVDGTAPSAGTAEAPPPVPAAGGGLHRLHGLGEVAGLALTEAVAPPTVPRFGFGLHALDAALGSLSSGVLTVVAAEPHAGGSLLAVHAARYTAITRQLPVLYAASGPSRTAVALRVIAGEAGLDYRRLRTGALTPDEQEAASAVQARLAAADLHVDDGTGLSAELIAETAPYVEDLALVVVDRFQHAADPFIPLSGPALPEAARVLAHLARARNVPVVAVLDTADPDALAALDAAHLTLTLTRTGNDAQVTVAERDFGELTTVPLRFDAACARFTDAPARPRDPKAAHTFGCGKGEKATAGPAVEAALGVALQAGPAPAVSAAVGEGFAAVEAELLDAALPFTSGARSGLSARLAGALAALREAAAAPAREDELPGLRQALDGLAARRPPVPATPEGERLGAALAAFTATHRDTPTSAPAPAPVPATGTPEAGTALVSGSTAAAEDSGAAPGTAEGAQAADLARRVVEGVVMEAPSASFSDDTPPPEDTPGTGGRNYTYFLNKISAAVDQALDETHGDIEAAVKMLQKKAVPDSMALFKLTRVGASYVHTVYPPALDFLSKPGQGEADGIWEGRHKWRNAPLYEAIKKGEHHPLDVVGLDTNAAYLSAFKTHLPIGALKHDPNGGYDRRRAGIHRVDHFVWPHAHLPNPIGNRKEPGPYLLDEATVRLLIRCHDLKLSEAPRILESWTSGASEALLEKFRRVLQQARQTAIENEDSATEEYVKAMYSRFTSTIGESGKNRELRRPEWVHTIRSQAFASLWLKGWKAHQGGLILVQASGVDELHVAGGDWKTVWEEGRKPTQMKVKRLYTLGGN</sequence>
<dbReference type="Pfam" id="PF03796">
    <property type="entry name" value="DnaB_C"/>
    <property type="match status" value="1"/>
</dbReference>
<dbReference type="SUPFAM" id="SSF52540">
    <property type="entry name" value="P-loop containing nucleoside triphosphate hydrolases"/>
    <property type="match status" value="1"/>
</dbReference>
<feature type="region of interest" description="Disordered" evidence="1">
    <location>
        <begin position="360"/>
        <end position="390"/>
    </location>
</feature>
<evidence type="ECO:0000313" key="4">
    <source>
        <dbReference type="Proteomes" id="UP000031501"/>
    </source>
</evidence>
<dbReference type="GO" id="GO:0003678">
    <property type="term" value="F:DNA helicase activity"/>
    <property type="evidence" value="ECO:0007669"/>
    <property type="project" value="InterPro"/>
</dbReference>
<dbReference type="EMBL" id="CP022433">
    <property type="protein sequence ID" value="ASN22694.1"/>
    <property type="molecule type" value="Genomic_DNA"/>
</dbReference>
<feature type="region of interest" description="Disordered" evidence="1">
    <location>
        <begin position="938"/>
        <end position="957"/>
    </location>
</feature>
<dbReference type="InterPro" id="IPR007694">
    <property type="entry name" value="DNA_helicase_DnaB-like_C"/>
</dbReference>
<feature type="region of interest" description="Disordered" evidence="1">
    <location>
        <begin position="875"/>
        <end position="898"/>
    </location>
</feature>
<feature type="domain" description="SF4 helicase" evidence="2">
    <location>
        <begin position="518"/>
        <end position="684"/>
    </location>
</feature>
<reference evidence="3 4" key="1">
    <citation type="submission" date="2017-07" db="EMBL/GenBank/DDBJ databases">
        <title>Genome sequence of Streptomyces pluripotens MUSC 137T.</title>
        <authorList>
            <person name="Ser H.-L."/>
            <person name="Lee L.-H."/>
        </authorList>
    </citation>
    <scope>NUCLEOTIDE SEQUENCE [LARGE SCALE GENOMIC DNA]</scope>
    <source>
        <strain evidence="3 4">MUSC 137</strain>
    </source>
</reference>
<feature type="compositionally biased region" description="Low complexity" evidence="1">
    <location>
        <begin position="435"/>
        <end position="454"/>
    </location>
</feature>
<feature type="region of interest" description="Disordered" evidence="1">
    <location>
        <begin position="170"/>
        <end position="191"/>
    </location>
</feature>